<dbReference type="CDD" id="cd17480">
    <property type="entry name" value="MFS_SLC40A1_like"/>
    <property type="match status" value="1"/>
</dbReference>
<dbReference type="GO" id="GO:0005381">
    <property type="term" value="F:iron ion transmembrane transporter activity"/>
    <property type="evidence" value="ECO:0007669"/>
    <property type="project" value="UniProtKB-UniRule"/>
</dbReference>
<evidence type="ECO:0000256" key="1">
    <source>
        <dbReference type="ARBA" id="ARBA00004141"/>
    </source>
</evidence>
<dbReference type="AlphaFoldDB" id="A0AAW1W8M8"/>
<keyword evidence="4 7" id="KW-0812">Transmembrane</keyword>
<keyword evidence="10" id="KW-1185">Reference proteome</keyword>
<feature type="transmembrane region" description="Helical" evidence="7">
    <location>
        <begin position="214"/>
        <end position="235"/>
    </location>
</feature>
<feature type="transmembrane region" description="Helical" evidence="7">
    <location>
        <begin position="133"/>
        <end position="158"/>
    </location>
</feature>
<feature type="region of interest" description="Disordered" evidence="8">
    <location>
        <begin position="246"/>
        <end position="265"/>
    </location>
</feature>
<accession>A0AAW1W8M8</accession>
<dbReference type="Gene3D" id="1.20.1250.20">
    <property type="entry name" value="MFS general substrate transporter like domains"/>
    <property type="match status" value="1"/>
</dbReference>
<feature type="transmembrane region" description="Helical" evidence="7">
    <location>
        <begin position="97"/>
        <end position="121"/>
    </location>
</feature>
<feature type="transmembrane region" description="Helical" evidence="7">
    <location>
        <begin position="308"/>
        <end position="328"/>
    </location>
</feature>
<proteinExistence type="inferred from homology"/>
<comment type="caution">
    <text evidence="7">Lacks conserved residue(s) required for the propagation of feature annotation.</text>
</comment>
<dbReference type="InterPro" id="IPR009716">
    <property type="entry name" value="Ferroportin-1"/>
</dbReference>
<dbReference type="Proteomes" id="UP001457282">
    <property type="component" value="Unassembled WGS sequence"/>
</dbReference>
<sequence>MKEEVREPLLAHAQEQPSDHSQYDPIPSILIRYLYIGHFLARWGARMWEFSVGLYMINVWPDSLLFAATYGVVESASTALFGPLVGQWVDRFSGVKILRLWLVTQNLSFMIAGGTVMALLVYSDLKLTNFNAFVLLVILTNISGALGVLSTLAGTILVERDWVVVISEGHSPEVLTNMNSVIRRIDLFCKLCAPVLTGFIISFVSLKASALTLALWNVISVWVEYWLFISVYNGIPALGESSQRKISRPSQNDLEGTSTSTSQERSCFLSKDENDSEYAEEGCLIGLIKLVSRIPYVRAWRVYLQQDCALPGVSLALLYFTVLSFGTLMTATLEWEGIPAYTIGIARGISAAIGIAATILYPILQSHILTLRTGLWSTWSQWTFLLLCVASIWISNSLLSAYMLMAGVATSRLGLWMFDLAVIQQMQDQVPESDRCVVGGVQNSLQSSMDLMGYVMGIIISNPQEFWKLTLVSFAVVTLASLLYTLHLYRVRKHLFHFEKLTPFLKCFTSSQSANS</sequence>
<dbReference type="Pfam" id="PF06963">
    <property type="entry name" value="FPN1"/>
    <property type="match status" value="1"/>
</dbReference>
<evidence type="ECO:0000256" key="3">
    <source>
        <dbReference type="ARBA" id="ARBA00022448"/>
    </source>
</evidence>
<evidence type="ECO:0000313" key="10">
    <source>
        <dbReference type="Proteomes" id="UP001457282"/>
    </source>
</evidence>
<evidence type="ECO:0000256" key="2">
    <source>
        <dbReference type="ARBA" id="ARBA00006279"/>
    </source>
</evidence>
<reference evidence="9 10" key="1">
    <citation type="journal article" date="2023" name="G3 (Bethesda)">
        <title>A chromosome-length genome assembly and annotation of blackberry (Rubus argutus, cv. 'Hillquist').</title>
        <authorList>
            <person name="Bruna T."/>
            <person name="Aryal R."/>
            <person name="Dudchenko O."/>
            <person name="Sargent D.J."/>
            <person name="Mead D."/>
            <person name="Buti M."/>
            <person name="Cavallini A."/>
            <person name="Hytonen T."/>
            <person name="Andres J."/>
            <person name="Pham M."/>
            <person name="Weisz D."/>
            <person name="Mascagni F."/>
            <person name="Usai G."/>
            <person name="Natali L."/>
            <person name="Bassil N."/>
            <person name="Fernandez G.E."/>
            <person name="Lomsadze A."/>
            <person name="Armour M."/>
            <person name="Olukolu B."/>
            <person name="Poorten T."/>
            <person name="Britton C."/>
            <person name="Davik J."/>
            <person name="Ashrafi H."/>
            <person name="Aiden E.L."/>
            <person name="Borodovsky M."/>
            <person name="Worthington M."/>
        </authorList>
    </citation>
    <scope>NUCLEOTIDE SEQUENCE [LARGE SCALE GENOMIC DNA]</scope>
    <source>
        <strain evidence="9">PI 553951</strain>
    </source>
</reference>
<name>A0AAW1W8M8_RUBAR</name>
<comment type="similarity">
    <text evidence="2 7">Belongs to the ferroportin (FP) (TC 2.A.100) family. SLC40A subfamily.</text>
</comment>
<feature type="region of interest" description="Disordered" evidence="8">
    <location>
        <begin position="1"/>
        <end position="21"/>
    </location>
</feature>
<dbReference type="PANTHER" id="PTHR11660:SF57">
    <property type="entry name" value="SOLUTE CARRIER FAMILY 40 MEMBER"/>
    <property type="match status" value="1"/>
</dbReference>
<evidence type="ECO:0000256" key="5">
    <source>
        <dbReference type="ARBA" id="ARBA00022989"/>
    </source>
</evidence>
<keyword evidence="3 7" id="KW-0813">Transport</keyword>
<feature type="transmembrane region" description="Helical" evidence="7">
    <location>
        <begin position="187"/>
        <end position="208"/>
    </location>
</feature>
<feature type="transmembrane region" description="Helical" evidence="7">
    <location>
        <begin position="340"/>
        <end position="364"/>
    </location>
</feature>
<evidence type="ECO:0000256" key="7">
    <source>
        <dbReference type="RuleBase" id="RU365065"/>
    </source>
</evidence>
<feature type="compositionally biased region" description="Polar residues" evidence="8">
    <location>
        <begin position="248"/>
        <end position="265"/>
    </location>
</feature>
<dbReference type="InterPro" id="IPR036259">
    <property type="entry name" value="MFS_trans_sf"/>
</dbReference>
<dbReference type="EMBL" id="JBEDUW010000006">
    <property type="protein sequence ID" value="KAK9920320.1"/>
    <property type="molecule type" value="Genomic_DNA"/>
</dbReference>
<keyword evidence="6 7" id="KW-0472">Membrane</keyword>
<comment type="caution">
    <text evidence="9">The sequence shown here is derived from an EMBL/GenBank/DDBJ whole genome shotgun (WGS) entry which is preliminary data.</text>
</comment>
<organism evidence="9 10">
    <name type="scientific">Rubus argutus</name>
    <name type="common">Southern blackberry</name>
    <dbReference type="NCBI Taxonomy" id="59490"/>
    <lineage>
        <taxon>Eukaryota</taxon>
        <taxon>Viridiplantae</taxon>
        <taxon>Streptophyta</taxon>
        <taxon>Embryophyta</taxon>
        <taxon>Tracheophyta</taxon>
        <taxon>Spermatophyta</taxon>
        <taxon>Magnoliopsida</taxon>
        <taxon>eudicotyledons</taxon>
        <taxon>Gunneridae</taxon>
        <taxon>Pentapetalae</taxon>
        <taxon>rosids</taxon>
        <taxon>fabids</taxon>
        <taxon>Rosales</taxon>
        <taxon>Rosaceae</taxon>
        <taxon>Rosoideae</taxon>
        <taxon>Rosoideae incertae sedis</taxon>
        <taxon>Rubus</taxon>
    </lineage>
</organism>
<dbReference type="GO" id="GO:0016020">
    <property type="term" value="C:membrane"/>
    <property type="evidence" value="ECO:0007669"/>
    <property type="project" value="UniProtKB-SubCell"/>
</dbReference>
<keyword evidence="5 7" id="KW-1133">Transmembrane helix</keyword>
<feature type="transmembrane region" description="Helical" evidence="7">
    <location>
        <begin position="384"/>
        <end position="409"/>
    </location>
</feature>
<evidence type="ECO:0000256" key="4">
    <source>
        <dbReference type="ARBA" id="ARBA00022692"/>
    </source>
</evidence>
<protein>
    <recommendedName>
        <fullName evidence="7">Solute carrier family 40 member</fullName>
    </recommendedName>
</protein>
<gene>
    <name evidence="9" type="ORF">M0R45_028875</name>
</gene>
<dbReference type="PANTHER" id="PTHR11660">
    <property type="entry name" value="SOLUTE CARRIER FAMILY 40 MEMBER"/>
    <property type="match status" value="1"/>
</dbReference>
<comment type="function">
    <text evidence="7">May be involved in iron transport and iron homeostasis.</text>
</comment>
<feature type="transmembrane region" description="Helical" evidence="7">
    <location>
        <begin position="466"/>
        <end position="486"/>
    </location>
</feature>
<evidence type="ECO:0000256" key="6">
    <source>
        <dbReference type="ARBA" id="ARBA00023136"/>
    </source>
</evidence>
<evidence type="ECO:0000313" key="9">
    <source>
        <dbReference type="EMBL" id="KAK9920320.1"/>
    </source>
</evidence>
<dbReference type="SUPFAM" id="SSF103473">
    <property type="entry name" value="MFS general substrate transporter"/>
    <property type="match status" value="1"/>
</dbReference>
<keyword evidence="7" id="KW-0406">Ion transport</keyword>
<comment type="subcellular location">
    <subcellularLocation>
        <location evidence="1 7">Membrane</location>
        <topology evidence="1 7">Multi-pass membrane protein</topology>
    </subcellularLocation>
</comment>
<evidence type="ECO:0000256" key="8">
    <source>
        <dbReference type="SAM" id="MobiDB-lite"/>
    </source>
</evidence>